<sequence>MPATKKYLRDPFEKFLEKTIEQMYRKQSIQRQQQLLHKQQLQSLLGNNHNNINHSVPTTEFHGNMLHAIAGTPLFASPFVPENVLGQENLPYLGVQNDDNGHNKQQSPPTTASSHHSNEIDQITNPGISDFEELWQMINNSRAINFEDQTSLDKMNLVLNQSFQDPPR</sequence>
<organism evidence="1 2">
    <name type="scientific">Ambrosiozyma monospora</name>
    <name type="common">Yeast</name>
    <name type="synonym">Endomycopsis monosporus</name>
    <dbReference type="NCBI Taxonomy" id="43982"/>
    <lineage>
        <taxon>Eukaryota</taxon>
        <taxon>Fungi</taxon>
        <taxon>Dikarya</taxon>
        <taxon>Ascomycota</taxon>
        <taxon>Saccharomycotina</taxon>
        <taxon>Pichiomycetes</taxon>
        <taxon>Pichiales</taxon>
        <taxon>Pichiaceae</taxon>
        <taxon>Ambrosiozyma</taxon>
    </lineage>
</organism>
<reference evidence="1" key="1">
    <citation type="submission" date="2023-04" db="EMBL/GenBank/DDBJ databases">
        <title>Ambrosiozyma monospora NBRC 10751.</title>
        <authorList>
            <person name="Ichikawa N."/>
            <person name="Sato H."/>
            <person name="Tonouchi N."/>
        </authorList>
    </citation>
    <scope>NUCLEOTIDE SEQUENCE</scope>
    <source>
        <strain evidence="1">NBRC 10751</strain>
    </source>
</reference>
<keyword evidence="2" id="KW-1185">Reference proteome</keyword>
<accession>A0ACB5T5Q0</accession>
<dbReference type="Proteomes" id="UP001165064">
    <property type="component" value="Unassembled WGS sequence"/>
</dbReference>
<protein>
    <submittedName>
        <fullName evidence="1">Unnamed protein product</fullName>
    </submittedName>
</protein>
<proteinExistence type="predicted"/>
<gene>
    <name evidence="1" type="ORF">Amon02_000512900</name>
</gene>
<dbReference type="EMBL" id="BSXS01003684">
    <property type="protein sequence ID" value="GME81756.1"/>
    <property type="molecule type" value="Genomic_DNA"/>
</dbReference>
<name>A0ACB5T5Q0_AMBMO</name>
<evidence type="ECO:0000313" key="2">
    <source>
        <dbReference type="Proteomes" id="UP001165064"/>
    </source>
</evidence>
<evidence type="ECO:0000313" key="1">
    <source>
        <dbReference type="EMBL" id="GME81756.1"/>
    </source>
</evidence>
<comment type="caution">
    <text evidence="1">The sequence shown here is derived from an EMBL/GenBank/DDBJ whole genome shotgun (WGS) entry which is preliminary data.</text>
</comment>